<evidence type="ECO:0000313" key="2">
    <source>
        <dbReference type="Proteomes" id="UP001295444"/>
    </source>
</evidence>
<accession>A0AAD1R7L6</accession>
<dbReference type="EMBL" id="OW240912">
    <property type="protein sequence ID" value="CAH2225475.1"/>
    <property type="molecule type" value="Genomic_DNA"/>
</dbReference>
<dbReference type="Proteomes" id="UP001295444">
    <property type="component" value="Chromosome 01"/>
</dbReference>
<organism evidence="1 2">
    <name type="scientific">Pelobates cultripes</name>
    <name type="common">Western spadefoot toad</name>
    <dbReference type="NCBI Taxonomy" id="61616"/>
    <lineage>
        <taxon>Eukaryota</taxon>
        <taxon>Metazoa</taxon>
        <taxon>Chordata</taxon>
        <taxon>Craniata</taxon>
        <taxon>Vertebrata</taxon>
        <taxon>Euteleostomi</taxon>
        <taxon>Amphibia</taxon>
        <taxon>Batrachia</taxon>
        <taxon>Anura</taxon>
        <taxon>Pelobatoidea</taxon>
        <taxon>Pelobatidae</taxon>
        <taxon>Pelobates</taxon>
    </lineage>
</organism>
<gene>
    <name evidence="1" type="ORF">PECUL_23A036126</name>
</gene>
<dbReference type="PANTHER" id="PTHR21301:SF12">
    <property type="match status" value="1"/>
</dbReference>
<dbReference type="PANTHER" id="PTHR21301">
    <property type="entry name" value="REVERSE TRANSCRIPTASE"/>
    <property type="match status" value="1"/>
</dbReference>
<name>A0AAD1R7L6_PELCU</name>
<keyword evidence="2" id="KW-1185">Reference proteome</keyword>
<protein>
    <submittedName>
        <fullName evidence="1">Uncharacterized protein</fullName>
    </submittedName>
</protein>
<dbReference type="AlphaFoldDB" id="A0AAD1R7L6"/>
<proteinExistence type="predicted"/>
<sequence>METLLVNISERVLTTCDIGVLIRGLGFVPFDKLDLDVELYEVFRTLRLKVFFSDDNSRSDFQHEDNMMAFNRVDLSKCKNKSKFILSHKSYVGNLYQIMSIGSLQDQMVPQRGLKFEKPTDTVAFLQANSFHPSNMIQSLPYSQLLHLRQIVSQEENCYTQARKMLENFRSRGYNDTSLHQAFEKVKIIERTNLLQSQDSLKRAELRWIYRLDTLFPHGLNEECDFNPFR</sequence>
<evidence type="ECO:0000313" key="1">
    <source>
        <dbReference type="EMBL" id="CAH2225475.1"/>
    </source>
</evidence>
<reference evidence="1" key="1">
    <citation type="submission" date="2022-03" db="EMBL/GenBank/DDBJ databases">
        <authorList>
            <person name="Alioto T."/>
            <person name="Alioto T."/>
            <person name="Gomez Garrido J."/>
        </authorList>
    </citation>
    <scope>NUCLEOTIDE SEQUENCE</scope>
</reference>